<dbReference type="EMBL" id="CP130612">
    <property type="protein sequence ID" value="WKW12094.1"/>
    <property type="molecule type" value="Genomic_DNA"/>
</dbReference>
<keyword evidence="5" id="KW-0456">Lyase</keyword>
<comment type="similarity">
    <text evidence="1">Belongs to the beta-class carbonic anhydrase family.</text>
</comment>
<dbReference type="InterPro" id="IPR036874">
    <property type="entry name" value="Carbonic_anhydrase_sf"/>
</dbReference>
<feature type="binding site" evidence="9">
    <location>
        <position position="101"/>
    </location>
    <ligand>
        <name>Zn(2+)</name>
        <dbReference type="ChEBI" id="CHEBI:29105"/>
    </ligand>
</feature>
<evidence type="ECO:0000313" key="12">
    <source>
        <dbReference type="Proteomes" id="UP001229955"/>
    </source>
</evidence>
<keyword evidence="3 9" id="KW-0479">Metal-binding</keyword>
<comment type="catalytic activity">
    <reaction evidence="7">
        <text>hydrogencarbonate + H(+) = CO2 + H2O</text>
        <dbReference type="Rhea" id="RHEA:10748"/>
        <dbReference type="ChEBI" id="CHEBI:15377"/>
        <dbReference type="ChEBI" id="CHEBI:15378"/>
        <dbReference type="ChEBI" id="CHEBI:16526"/>
        <dbReference type="ChEBI" id="CHEBI:17544"/>
        <dbReference type="EC" id="4.2.1.1"/>
    </reaction>
</comment>
<organism evidence="11 12">
    <name type="scientific">Pseudogemmatithrix spongiicola</name>
    <dbReference type="NCBI Taxonomy" id="3062599"/>
    <lineage>
        <taxon>Bacteria</taxon>
        <taxon>Pseudomonadati</taxon>
        <taxon>Gemmatimonadota</taxon>
        <taxon>Gemmatimonadia</taxon>
        <taxon>Gemmatimonadales</taxon>
        <taxon>Gemmatimonadaceae</taxon>
        <taxon>Pseudogemmatithrix</taxon>
    </lineage>
</organism>
<evidence type="ECO:0000256" key="9">
    <source>
        <dbReference type="PIRSR" id="PIRSR601765-1"/>
    </source>
</evidence>
<keyword evidence="4 9" id="KW-0862">Zinc</keyword>
<evidence type="ECO:0000256" key="4">
    <source>
        <dbReference type="ARBA" id="ARBA00022833"/>
    </source>
</evidence>
<feature type="binding site" evidence="9">
    <location>
        <position position="42"/>
    </location>
    <ligand>
        <name>Zn(2+)</name>
        <dbReference type="ChEBI" id="CHEBI:29105"/>
    </ligand>
</feature>
<evidence type="ECO:0000256" key="2">
    <source>
        <dbReference type="ARBA" id="ARBA00012925"/>
    </source>
</evidence>
<dbReference type="EMBL" id="CP130613">
    <property type="protein sequence ID" value="WKW15003.1"/>
    <property type="molecule type" value="Genomic_DNA"/>
</dbReference>
<dbReference type="PANTHER" id="PTHR11002">
    <property type="entry name" value="CARBONIC ANHYDRASE"/>
    <property type="match status" value="1"/>
</dbReference>
<name>A0AA49K0J6_9BACT</name>
<dbReference type="Proteomes" id="UP001229955">
    <property type="component" value="Chromosome"/>
</dbReference>
<accession>A0AA49K0J6</accession>
<evidence type="ECO:0000256" key="3">
    <source>
        <dbReference type="ARBA" id="ARBA00022723"/>
    </source>
</evidence>
<dbReference type="Pfam" id="PF00484">
    <property type="entry name" value="Pro_CA"/>
    <property type="match status" value="1"/>
</dbReference>
<dbReference type="CDD" id="cd00883">
    <property type="entry name" value="beta_CA_cladeA"/>
    <property type="match status" value="1"/>
</dbReference>
<dbReference type="PANTHER" id="PTHR11002:SF76">
    <property type="entry name" value="CARBONIC ANHYDRASE"/>
    <property type="match status" value="1"/>
</dbReference>
<gene>
    <name evidence="10" type="ORF">Strain138_001368</name>
    <name evidence="11" type="ORF">Strain318_001368</name>
</gene>
<dbReference type="SUPFAM" id="SSF53056">
    <property type="entry name" value="beta-carbonic anhydrase, cab"/>
    <property type="match status" value="1"/>
</dbReference>
<sequence>MESFKTLIANNRAWASEMLAQDPEFFKRTESGQAPHFLMIGCSDSRVPLERMTGALPGDMFVHRNIGNQVWSTDVNVLSVLHYAINVLDVPHVIVCGHDNCGALKAAMGPASNGVVDHWLSDIRNTLRWHKDQLDAVSDPKEKLAKLAELNVLQQLGILSRTPVIRDAWERGKRPMLHGWVYDIASGLIRIVADQIDSSEKAAELLPNN</sequence>
<evidence type="ECO:0000256" key="6">
    <source>
        <dbReference type="ARBA" id="ARBA00039351"/>
    </source>
</evidence>
<evidence type="ECO:0000256" key="8">
    <source>
        <dbReference type="ARBA" id="ARBA00082533"/>
    </source>
</evidence>
<dbReference type="FunFam" id="3.40.1050.10:FF:000001">
    <property type="entry name" value="Carbonic anhydrase"/>
    <property type="match status" value="1"/>
</dbReference>
<comment type="cofactor">
    <cofactor evidence="9">
        <name>Zn(2+)</name>
        <dbReference type="ChEBI" id="CHEBI:29105"/>
    </cofactor>
    <text evidence="9">Binds 1 zinc ion per subunit.</text>
</comment>
<feature type="binding site" evidence="9">
    <location>
        <position position="98"/>
    </location>
    <ligand>
        <name>Zn(2+)</name>
        <dbReference type="ChEBI" id="CHEBI:29105"/>
    </ligand>
</feature>
<dbReference type="KEGG" id="pspc:Strain318_001368"/>
<evidence type="ECO:0000256" key="7">
    <source>
        <dbReference type="ARBA" id="ARBA00048348"/>
    </source>
</evidence>
<dbReference type="EC" id="4.2.1.1" evidence="2"/>
<dbReference type="AlphaFoldDB" id="A0AA49K0J6"/>
<dbReference type="GO" id="GO:0004089">
    <property type="term" value="F:carbonate dehydratase activity"/>
    <property type="evidence" value="ECO:0007669"/>
    <property type="project" value="UniProtKB-EC"/>
</dbReference>
<evidence type="ECO:0000313" key="11">
    <source>
        <dbReference type="EMBL" id="WKW15003.1"/>
    </source>
</evidence>
<evidence type="ECO:0000313" key="10">
    <source>
        <dbReference type="EMBL" id="WKW12094.1"/>
    </source>
</evidence>
<evidence type="ECO:0000256" key="1">
    <source>
        <dbReference type="ARBA" id="ARBA00006217"/>
    </source>
</evidence>
<dbReference type="GO" id="GO:0008270">
    <property type="term" value="F:zinc ion binding"/>
    <property type="evidence" value="ECO:0007669"/>
    <property type="project" value="InterPro"/>
</dbReference>
<keyword evidence="12" id="KW-1185">Reference proteome</keyword>
<evidence type="ECO:0000256" key="5">
    <source>
        <dbReference type="ARBA" id="ARBA00023239"/>
    </source>
</evidence>
<accession>A0AA49JUD0</accession>
<protein>
    <recommendedName>
        <fullName evidence="6">Carbonic anhydrase 2</fullName>
        <ecNumber evidence="2">4.2.1.1</ecNumber>
    </recommendedName>
    <alternativeName>
        <fullName evidence="8">Carbonate dehydratase 2</fullName>
    </alternativeName>
</protein>
<reference evidence="11" key="1">
    <citation type="submission" date="2023-07" db="EMBL/GenBank/DDBJ databases">
        <authorList>
            <person name="Haufschild T."/>
            <person name="Kallscheuer N."/>
            <person name="Hammer J."/>
            <person name="Kohn T."/>
            <person name="Kabuu M."/>
            <person name="Jogler M."/>
            <person name="Wohfarth N."/>
            <person name="Heuer A."/>
            <person name="Rohde M."/>
            <person name="van Teeseling M.C.F."/>
            <person name="Jogler C."/>
        </authorList>
    </citation>
    <scope>NUCLEOTIDE SEQUENCE</scope>
    <source>
        <strain evidence="10">Strain 138</strain>
        <strain evidence="11">Strain 318</strain>
    </source>
</reference>
<proteinExistence type="inferred from homology"/>
<dbReference type="InterPro" id="IPR001765">
    <property type="entry name" value="Carbonic_anhydrase"/>
</dbReference>
<dbReference type="RefSeq" id="WP_367887769.1">
    <property type="nucleotide sequence ID" value="NZ_CP130612.1"/>
</dbReference>
<dbReference type="Gene3D" id="3.40.1050.10">
    <property type="entry name" value="Carbonic anhydrase"/>
    <property type="match status" value="1"/>
</dbReference>
<dbReference type="SMART" id="SM00947">
    <property type="entry name" value="Pro_CA"/>
    <property type="match status" value="1"/>
</dbReference>
<feature type="binding site" evidence="9">
    <location>
        <position position="44"/>
    </location>
    <ligand>
        <name>Zn(2+)</name>
        <dbReference type="ChEBI" id="CHEBI:29105"/>
    </ligand>
</feature>